<keyword evidence="4" id="KW-1185">Reference proteome</keyword>
<feature type="domain" description="DUF4099" evidence="2">
    <location>
        <begin position="6"/>
        <end position="85"/>
    </location>
</feature>
<evidence type="ECO:0000259" key="2">
    <source>
        <dbReference type="Pfam" id="PF13351"/>
    </source>
</evidence>
<feature type="compositionally biased region" description="Polar residues" evidence="1">
    <location>
        <begin position="245"/>
        <end position="258"/>
    </location>
</feature>
<protein>
    <submittedName>
        <fullName evidence="3">DUF4099 domain-containing protein</fullName>
    </submittedName>
</protein>
<dbReference type="Pfam" id="PF13351">
    <property type="entry name" value="DUF4099"/>
    <property type="match status" value="1"/>
</dbReference>
<gene>
    <name evidence="3" type="ORF">IDJ77_01715</name>
</gene>
<feature type="region of interest" description="Disordered" evidence="1">
    <location>
        <begin position="235"/>
        <end position="258"/>
    </location>
</feature>
<proteinExistence type="predicted"/>
<accession>A0ABR7WJL4</accession>
<organism evidence="3 4">
    <name type="scientific">Mucilaginibacter pankratovii</name>
    <dbReference type="NCBI Taxonomy" id="2772110"/>
    <lineage>
        <taxon>Bacteria</taxon>
        <taxon>Pseudomonadati</taxon>
        <taxon>Bacteroidota</taxon>
        <taxon>Sphingobacteriia</taxon>
        <taxon>Sphingobacteriales</taxon>
        <taxon>Sphingobacteriaceae</taxon>
        <taxon>Mucilaginibacter</taxon>
    </lineage>
</organism>
<dbReference type="RefSeq" id="WP_191187194.1">
    <property type="nucleotide sequence ID" value="NZ_JACWMY010000001.1"/>
</dbReference>
<sequence length="258" mass="28797">MNLLNFKEEDLPIKDLETIGLAAGGQLLLNVDDLKALLSGRRTSLLELHDLEAENIKIKSLNAKISLQPNEAGKIDLIIHPIYRRAVTPDFLDDNEAQQLQKGEVASLLKTTLDNHGNKKEMLIEYDPETKEYIVSDTEKILAPDMVNNEFLTAAQKENYRKGKEVQIADGTKFAYSGVDHHGVRANKLALIASIMIDGGVSYMVYKGLNALFNQKHDQIAAEKLSPGYHHAMKDVENQRPFVPNQATRSYTRSGGTR</sequence>
<dbReference type="EMBL" id="JACWMY010000001">
    <property type="protein sequence ID" value="MBD1362514.1"/>
    <property type="molecule type" value="Genomic_DNA"/>
</dbReference>
<dbReference type="Proteomes" id="UP000606600">
    <property type="component" value="Unassembled WGS sequence"/>
</dbReference>
<evidence type="ECO:0000313" key="3">
    <source>
        <dbReference type="EMBL" id="MBD1362514.1"/>
    </source>
</evidence>
<dbReference type="InterPro" id="IPR025343">
    <property type="entry name" value="DUF4099"/>
</dbReference>
<evidence type="ECO:0000256" key="1">
    <source>
        <dbReference type="SAM" id="MobiDB-lite"/>
    </source>
</evidence>
<name>A0ABR7WJL4_9SPHI</name>
<evidence type="ECO:0000313" key="4">
    <source>
        <dbReference type="Proteomes" id="UP000606600"/>
    </source>
</evidence>
<comment type="caution">
    <text evidence="3">The sequence shown here is derived from an EMBL/GenBank/DDBJ whole genome shotgun (WGS) entry which is preliminary data.</text>
</comment>
<reference evidence="3 4" key="1">
    <citation type="submission" date="2020-09" db="EMBL/GenBank/DDBJ databases">
        <title>Novel species of Mucilaginibacter isolated from a glacier on the Tibetan Plateau.</title>
        <authorList>
            <person name="Liu Q."/>
            <person name="Xin Y.-H."/>
        </authorList>
    </citation>
    <scope>NUCLEOTIDE SEQUENCE [LARGE SCALE GENOMIC DNA]</scope>
    <source>
        <strain evidence="3 4">ZT4R22</strain>
    </source>
</reference>